<comment type="caution">
    <text evidence="1">The sequence shown here is derived from an EMBL/GenBank/DDBJ whole genome shotgun (WGS) entry which is preliminary data.</text>
</comment>
<gene>
    <name evidence="1" type="ORF">B0J11DRAFT_509267</name>
</gene>
<name>A0A9P9DE19_9PLEO</name>
<reference evidence="1" key="1">
    <citation type="journal article" date="2021" name="Nat. Commun.">
        <title>Genetic determinants of endophytism in the Arabidopsis root mycobiome.</title>
        <authorList>
            <person name="Mesny F."/>
            <person name="Miyauchi S."/>
            <person name="Thiergart T."/>
            <person name="Pickel B."/>
            <person name="Atanasova L."/>
            <person name="Karlsson M."/>
            <person name="Huettel B."/>
            <person name="Barry K.W."/>
            <person name="Haridas S."/>
            <person name="Chen C."/>
            <person name="Bauer D."/>
            <person name="Andreopoulos W."/>
            <person name="Pangilinan J."/>
            <person name="LaButti K."/>
            <person name="Riley R."/>
            <person name="Lipzen A."/>
            <person name="Clum A."/>
            <person name="Drula E."/>
            <person name="Henrissat B."/>
            <person name="Kohler A."/>
            <person name="Grigoriev I.V."/>
            <person name="Martin F.M."/>
            <person name="Hacquard S."/>
        </authorList>
    </citation>
    <scope>NUCLEOTIDE SEQUENCE</scope>
    <source>
        <strain evidence="1">MPI-CAGE-CH-0243</strain>
    </source>
</reference>
<dbReference type="Proteomes" id="UP000700596">
    <property type="component" value="Unassembled WGS sequence"/>
</dbReference>
<protein>
    <submittedName>
        <fullName evidence="1">Uncharacterized protein</fullName>
    </submittedName>
</protein>
<keyword evidence="2" id="KW-1185">Reference proteome</keyword>
<dbReference type="EMBL" id="JAGMWT010000013">
    <property type="protein sequence ID" value="KAH7117553.1"/>
    <property type="molecule type" value="Genomic_DNA"/>
</dbReference>
<proteinExistence type="predicted"/>
<evidence type="ECO:0000313" key="1">
    <source>
        <dbReference type="EMBL" id="KAH7117553.1"/>
    </source>
</evidence>
<evidence type="ECO:0000313" key="2">
    <source>
        <dbReference type="Proteomes" id="UP000700596"/>
    </source>
</evidence>
<organism evidence="1 2">
    <name type="scientific">Dendryphion nanum</name>
    <dbReference type="NCBI Taxonomy" id="256645"/>
    <lineage>
        <taxon>Eukaryota</taxon>
        <taxon>Fungi</taxon>
        <taxon>Dikarya</taxon>
        <taxon>Ascomycota</taxon>
        <taxon>Pezizomycotina</taxon>
        <taxon>Dothideomycetes</taxon>
        <taxon>Pleosporomycetidae</taxon>
        <taxon>Pleosporales</taxon>
        <taxon>Torulaceae</taxon>
        <taxon>Dendryphion</taxon>
    </lineage>
</organism>
<accession>A0A9P9DE19</accession>
<dbReference type="AlphaFoldDB" id="A0A9P9DE19"/>
<sequence>MAAVNSALATVIDLNVLKMNERKVDEKIEDKATQTSMSPDRMDRLVSNATMLMKKMMWSLSTENVMRKIAARLIEIVPKDFRIRKKAVNPGMCQNRCPSVQCDIKPYTHTPRLEEVVYMPSDNYIHAKDLLKHSCMGL</sequence>